<dbReference type="PANTHER" id="PTHR43046:SF2">
    <property type="entry name" value="8-OXO-DGTP DIPHOSPHATASE-RELATED"/>
    <property type="match status" value="1"/>
</dbReference>
<keyword evidence="6" id="KW-1185">Reference proteome</keyword>
<dbReference type="InterPro" id="IPR020476">
    <property type="entry name" value="Nudix_hydrolase"/>
</dbReference>
<dbReference type="Proteomes" id="UP000254664">
    <property type="component" value="Unassembled WGS sequence"/>
</dbReference>
<dbReference type="EC" id="3.6.1.55" evidence="5"/>
<comment type="similarity">
    <text evidence="3">Belongs to the Nudix hydrolase family.</text>
</comment>
<dbReference type="PROSITE" id="PS51462">
    <property type="entry name" value="NUDIX"/>
    <property type="match status" value="1"/>
</dbReference>
<dbReference type="PANTHER" id="PTHR43046">
    <property type="entry name" value="GDP-MANNOSE MANNOSYL HYDROLASE"/>
    <property type="match status" value="1"/>
</dbReference>
<dbReference type="EMBL" id="UFWZ01000001">
    <property type="protein sequence ID" value="SUY46877.1"/>
    <property type="molecule type" value="Genomic_DNA"/>
</dbReference>
<evidence type="ECO:0000256" key="2">
    <source>
        <dbReference type="ARBA" id="ARBA00022801"/>
    </source>
</evidence>
<dbReference type="AlphaFoldDB" id="A0A381J8Z5"/>
<comment type="cofactor">
    <cofactor evidence="1">
        <name>Mg(2+)</name>
        <dbReference type="ChEBI" id="CHEBI:18420"/>
    </cofactor>
</comment>
<dbReference type="InterPro" id="IPR015797">
    <property type="entry name" value="NUDIX_hydrolase-like_dom_sf"/>
</dbReference>
<dbReference type="SUPFAM" id="SSF55811">
    <property type="entry name" value="Nudix"/>
    <property type="match status" value="1"/>
</dbReference>
<dbReference type="InterPro" id="IPR000086">
    <property type="entry name" value="NUDIX_hydrolase_dom"/>
</dbReference>
<name>A0A381J8Z5_9CLOT</name>
<accession>A0A381J8Z5</accession>
<dbReference type="GO" id="GO:0035539">
    <property type="term" value="F:8-oxo-7,8-dihydrodeoxyguanosine triphosphate pyrophosphatase activity"/>
    <property type="evidence" value="ECO:0007669"/>
    <property type="project" value="UniProtKB-EC"/>
</dbReference>
<dbReference type="Gene3D" id="3.90.79.10">
    <property type="entry name" value="Nucleoside Triphosphate Pyrophosphohydrolase"/>
    <property type="match status" value="1"/>
</dbReference>
<sequence length="105" mass="11658">MTWPTHIVAAGGYVFDKNGNILIVKTKNRGWDCTGGQIEIGENIEEGVLREIFEESGVKASVRCLVGIYSNVGKEIFYDGITQVPTKVIFDFGLLPLLWTFSNEC</sequence>
<dbReference type="PROSITE" id="PS00893">
    <property type="entry name" value="NUDIX_BOX"/>
    <property type="match status" value="1"/>
</dbReference>
<dbReference type="OrthoDB" id="9816289at2"/>
<gene>
    <name evidence="5" type="primary">ytkD</name>
    <name evidence="5" type="ORF">NCTC9836_01188</name>
</gene>
<organism evidence="5 6">
    <name type="scientific">Clostridium putrefaciens</name>
    <dbReference type="NCBI Taxonomy" id="99675"/>
    <lineage>
        <taxon>Bacteria</taxon>
        <taxon>Bacillati</taxon>
        <taxon>Bacillota</taxon>
        <taxon>Clostridia</taxon>
        <taxon>Eubacteriales</taxon>
        <taxon>Clostridiaceae</taxon>
        <taxon>Clostridium</taxon>
    </lineage>
</organism>
<evidence type="ECO:0000313" key="6">
    <source>
        <dbReference type="Proteomes" id="UP000254664"/>
    </source>
</evidence>
<evidence type="ECO:0000256" key="1">
    <source>
        <dbReference type="ARBA" id="ARBA00001946"/>
    </source>
</evidence>
<keyword evidence="2 3" id="KW-0378">Hydrolase</keyword>
<evidence type="ECO:0000256" key="3">
    <source>
        <dbReference type="RuleBase" id="RU003476"/>
    </source>
</evidence>
<evidence type="ECO:0000259" key="4">
    <source>
        <dbReference type="PROSITE" id="PS51462"/>
    </source>
</evidence>
<dbReference type="InterPro" id="IPR020084">
    <property type="entry name" value="NUDIX_hydrolase_CS"/>
</dbReference>
<protein>
    <submittedName>
        <fullName evidence="5">NUDIX hydrolase</fullName>
        <ecNumber evidence="5">3.6.1.55</ecNumber>
    </submittedName>
</protein>
<dbReference type="Pfam" id="PF00293">
    <property type="entry name" value="NUDIX"/>
    <property type="match status" value="1"/>
</dbReference>
<dbReference type="PRINTS" id="PR00502">
    <property type="entry name" value="NUDIXFAMILY"/>
</dbReference>
<proteinExistence type="inferred from homology"/>
<reference evidence="5 6" key="1">
    <citation type="submission" date="2018-06" db="EMBL/GenBank/DDBJ databases">
        <authorList>
            <consortium name="Pathogen Informatics"/>
            <person name="Doyle S."/>
        </authorList>
    </citation>
    <scope>NUCLEOTIDE SEQUENCE [LARGE SCALE GENOMIC DNA]</scope>
    <source>
        <strain evidence="5 6">NCTC9836</strain>
    </source>
</reference>
<evidence type="ECO:0000313" key="5">
    <source>
        <dbReference type="EMBL" id="SUY46877.1"/>
    </source>
</evidence>
<dbReference type="RefSeq" id="WP_115640894.1">
    <property type="nucleotide sequence ID" value="NZ_UFWZ01000001.1"/>
</dbReference>
<feature type="domain" description="Nudix hydrolase" evidence="4">
    <location>
        <begin position="5"/>
        <end position="105"/>
    </location>
</feature>